<proteinExistence type="predicted"/>
<sequence>DVLNSNYVPSQAERHVVERIVSVHNSEIIQLESIVASLLQRLDGLRASSKAHKALLSQARRLPAELVAEIFLLCSANAGSSHQSFTLSISPPAQILVLSQICREWRHIAHSTCRIW</sequence>
<dbReference type="AlphaFoldDB" id="A0A4Y7PUQ2"/>
<dbReference type="VEuPathDB" id="FungiDB:BD410DRAFT_679492"/>
<evidence type="ECO:0000313" key="1">
    <source>
        <dbReference type="EMBL" id="TDL19133.1"/>
    </source>
</evidence>
<feature type="non-terminal residue" evidence="1">
    <location>
        <position position="1"/>
    </location>
</feature>
<reference evidence="1 2" key="1">
    <citation type="submission" date="2018-06" db="EMBL/GenBank/DDBJ databases">
        <title>A transcriptomic atlas of mushroom development highlights an independent origin of complex multicellularity.</title>
        <authorList>
            <consortium name="DOE Joint Genome Institute"/>
            <person name="Krizsan K."/>
            <person name="Almasi E."/>
            <person name="Merenyi Z."/>
            <person name="Sahu N."/>
            <person name="Viragh M."/>
            <person name="Koszo T."/>
            <person name="Mondo S."/>
            <person name="Kiss B."/>
            <person name="Balint B."/>
            <person name="Kues U."/>
            <person name="Barry K."/>
            <person name="Hegedus J.C."/>
            <person name="Henrissat B."/>
            <person name="Johnson J."/>
            <person name="Lipzen A."/>
            <person name="Ohm R."/>
            <person name="Nagy I."/>
            <person name="Pangilinan J."/>
            <person name="Yan J."/>
            <person name="Xiong Y."/>
            <person name="Grigoriev I.V."/>
            <person name="Hibbett D.S."/>
            <person name="Nagy L.G."/>
        </authorList>
    </citation>
    <scope>NUCLEOTIDE SEQUENCE [LARGE SCALE GENOMIC DNA]</scope>
    <source>
        <strain evidence="1 2">SZMC22713</strain>
    </source>
</reference>
<evidence type="ECO:0000313" key="2">
    <source>
        <dbReference type="Proteomes" id="UP000294933"/>
    </source>
</evidence>
<feature type="non-terminal residue" evidence="1">
    <location>
        <position position="116"/>
    </location>
</feature>
<gene>
    <name evidence="1" type="ORF">BD410DRAFT_679492</name>
</gene>
<dbReference type="Proteomes" id="UP000294933">
    <property type="component" value="Unassembled WGS sequence"/>
</dbReference>
<keyword evidence="2" id="KW-1185">Reference proteome</keyword>
<dbReference type="OrthoDB" id="3221235at2759"/>
<dbReference type="STRING" id="50990.A0A4Y7PUQ2"/>
<dbReference type="EMBL" id="ML170200">
    <property type="protein sequence ID" value="TDL19133.1"/>
    <property type="molecule type" value="Genomic_DNA"/>
</dbReference>
<accession>A0A4Y7PUQ2</accession>
<name>A0A4Y7PUQ2_9AGAM</name>
<organism evidence="1 2">
    <name type="scientific">Rickenella mellea</name>
    <dbReference type="NCBI Taxonomy" id="50990"/>
    <lineage>
        <taxon>Eukaryota</taxon>
        <taxon>Fungi</taxon>
        <taxon>Dikarya</taxon>
        <taxon>Basidiomycota</taxon>
        <taxon>Agaricomycotina</taxon>
        <taxon>Agaricomycetes</taxon>
        <taxon>Hymenochaetales</taxon>
        <taxon>Rickenellaceae</taxon>
        <taxon>Rickenella</taxon>
    </lineage>
</organism>
<protein>
    <submittedName>
        <fullName evidence="1">Uncharacterized protein</fullName>
    </submittedName>
</protein>